<dbReference type="AlphaFoldDB" id="A0A9D9N0Z8"/>
<keyword evidence="1 3" id="KW-0596">Phosphopantetheine</keyword>
<gene>
    <name evidence="3" type="primary">acpP</name>
    <name evidence="5" type="ORF">IAC08_08280</name>
</gene>
<dbReference type="Gene3D" id="1.10.1200.10">
    <property type="entry name" value="ACP-like"/>
    <property type="match status" value="1"/>
</dbReference>
<dbReference type="GO" id="GO:0016020">
    <property type="term" value="C:membrane"/>
    <property type="evidence" value="ECO:0007669"/>
    <property type="project" value="GOC"/>
</dbReference>
<dbReference type="PANTHER" id="PTHR20863:SF76">
    <property type="entry name" value="CARRIER DOMAIN-CONTAINING PROTEIN"/>
    <property type="match status" value="1"/>
</dbReference>
<keyword evidence="3" id="KW-0443">Lipid metabolism</keyword>
<keyword evidence="3" id="KW-0444">Lipid biosynthesis</keyword>
<dbReference type="InterPro" id="IPR003231">
    <property type="entry name" value="ACP"/>
</dbReference>
<dbReference type="PROSITE" id="PS50075">
    <property type="entry name" value="CARRIER"/>
    <property type="match status" value="1"/>
</dbReference>
<evidence type="ECO:0000259" key="4">
    <source>
        <dbReference type="PROSITE" id="PS50075"/>
    </source>
</evidence>
<comment type="pathway">
    <text evidence="3">Lipid metabolism; fatty acid biosynthesis.</text>
</comment>
<keyword evidence="3" id="KW-0275">Fatty acid biosynthesis</keyword>
<dbReference type="GO" id="GO:0005829">
    <property type="term" value="C:cytosol"/>
    <property type="evidence" value="ECO:0007669"/>
    <property type="project" value="TreeGrafter"/>
</dbReference>
<dbReference type="PANTHER" id="PTHR20863">
    <property type="entry name" value="ACYL CARRIER PROTEIN"/>
    <property type="match status" value="1"/>
</dbReference>
<evidence type="ECO:0000256" key="2">
    <source>
        <dbReference type="ARBA" id="ARBA00022553"/>
    </source>
</evidence>
<keyword evidence="3" id="KW-0963">Cytoplasm</keyword>
<dbReference type="GO" id="GO:0009245">
    <property type="term" value="P:lipid A biosynthetic process"/>
    <property type="evidence" value="ECO:0007669"/>
    <property type="project" value="TreeGrafter"/>
</dbReference>
<dbReference type="InterPro" id="IPR036736">
    <property type="entry name" value="ACP-like_sf"/>
</dbReference>
<dbReference type="GO" id="GO:0000036">
    <property type="term" value="F:acyl carrier activity"/>
    <property type="evidence" value="ECO:0007669"/>
    <property type="project" value="UniProtKB-UniRule"/>
</dbReference>
<protein>
    <recommendedName>
        <fullName evidence="3">Acyl carrier protein</fullName>
        <shortName evidence="3">ACP</shortName>
    </recommendedName>
</protein>
<dbReference type="InterPro" id="IPR009081">
    <property type="entry name" value="PP-bd_ACP"/>
</dbReference>
<dbReference type="Proteomes" id="UP000823617">
    <property type="component" value="Unassembled WGS sequence"/>
</dbReference>
<sequence length="81" mass="9295">MEKEDIIKKIREALAEGFEVDIDEITPDAPMVQTLEMDSLDFVDMVVLIEKNFGFKVTAADFSGVKTFQDLYDMILSRMQK</sequence>
<evidence type="ECO:0000256" key="1">
    <source>
        <dbReference type="ARBA" id="ARBA00022450"/>
    </source>
</evidence>
<reference evidence="5" key="1">
    <citation type="submission" date="2020-10" db="EMBL/GenBank/DDBJ databases">
        <authorList>
            <person name="Gilroy R."/>
        </authorList>
    </citation>
    <scope>NUCLEOTIDE SEQUENCE</scope>
    <source>
        <strain evidence="5">B1-3475</strain>
    </source>
</reference>
<proteinExistence type="inferred from homology"/>
<comment type="similarity">
    <text evidence="3">Belongs to the acyl carrier protein (ACP) family.</text>
</comment>
<dbReference type="SUPFAM" id="SSF47336">
    <property type="entry name" value="ACP-like"/>
    <property type="match status" value="1"/>
</dbReference>
<accession>A0A9D9N0Z8</accession>
<comment type="function">
    <text evidence="3">Carrier of the growing fatty acid chain in fatty acid biosynthesis.</text>
</comment>
<name>A0A9D9N0Z8_9BACT</name>
<reference evidence="5" key="2">
    <citation type="journal article" date="2021" name="PeerJ">
        <title>Extensive microbial diversity within the chicken gut microbiome revealed by metagenomics and culture.</title>
        <authorList>
            <person name="Gilroy R."/>
            <person name="Ravi A."/>
            <person name="Getino M."/>
            <person name="Pursley I."/>
            <person name="Horton D.L."/>
            <person name="Alikhan N.F."/>
            <person name="Baker D."/>
            <person name="Gharbi K."/>
            <person name="Hall N."/>
            <person name="Watson M."/>
            <person name="Adriaenssens E.M."/>
            <person name="Foster-Nyarko E."/>
            <person name="Jarju S."/>
            <person name="Secka A."/>
            <person name="Antonio M."/>
            <person name="Oren A."/>
            <person name="Chaudhuri R.R."/>
            <person name="La Ragione R."/>
            <person name="Hildebrand F."/>
            <person name="Pallen M.J."/>
        </authorList>
    </citation>
    <scope>NUCLEOTIDE SEQUENCE</scope>
    <source>
        <strain evidence="5">B1-3475</strain>
    </source>
</reference>
<comment type="caution">
    <text evidence="5">The sequence shown here is derived from an EMBL/GenBank/DDBJ whole genome shotgun (WGS) entry which is preliminary data.</text>
</comment>
<dbReference type="HAMAP" id="MF_01217">
    <property type="entry name" value="Acyl_carrier"/>
    <property type="match status" value="1"/>
</dbReference>
<comment type="subcellular location">
    <subcellularLocation>
        <location evidence="3">Cytoplasm</location>
    </subcellularLocation>
</comment>
<keyword evidence="2 3" id="KW-0597">Phosphoprotein</keyword>
<feature type="modified residue" description="O-(pantetheine 4'-phosphoryl)serine" evidence="3">
    <location>
        <position position="39"/>
    </location>
</feature>
<dbReference type="GO" id="GO:0000035">
    <property type="term" value="F:acyl binding"/>
    <property type="evidence" value="ECO:0007669"/>
    <property type="project" value="TreeGrafter"/>
</dbReference>
<dbReference type="EMBL" id="JADIMK010000086">
    <property type="protein sequence ID" value="MBO8456377.1"/>
    <property type="molecule type" value="Genomic_DNA"/>
</dbReference>
<evidence type="ECO:0000313" key="5">
    <source>
        <dbReference type="EMBL" id="MBO8456377.1"/>
    </source>
</evidence>
<keyword evidence="3" id="KW-0276">Fatty acid metabolism</keyword>
<evidence type="ECO:0000256" key="3">
    <source>
        <dbReference type="HAMAP-Rule" id="MF_01217"/>
    </source>
</evidence>
<dbReference type="Pfam" id="PF00550">
    <property type="entry name" value="PP-binding"/>
    <property type="match status" value="1"/>
</dbReference>
<evidence type="ECO:0000313" key="6">
    <source>
        <dbReference type="Proteomes" id="UP000823617"/>
    </source>
</evidence>
<feature type="domain" description="Carrier" evidence="4">
    <location>
        <begin position="1"/>
        <end position="79"/>
    </location>
</feature>
<dbReference type="NCBIfam" id="NF003757">
    <property type="entry name" value="PRK05350.1"/>
    <property type="match status" value="1"/>
</dbReference>
<organism evidence="5 6">
    <name type="scientific">Candidatus Cryptobacteroides intestinigallinarum</name>
    <dbReference type="NCBI Taxonomy" id="2840767"/>
    <lineage>
        <taxon>Bacteria</taxon>
        <taxon>Pseudomonadati</taxon>
        <taxon>Bacteroidota</taxon>
        <taxon>Bacteroidia</taxon>
        <taxon>Bacteroidales</taxon>
        <taxon>Candidatus Cryptobacteroides</taxon>
    </lineage>
</organism>
<comment type="PTM">
    <text evidence="3">4'-phosphopantetheine is transferred from CoA to a specific serine of apo-ACP by AcpS. This modification is essential for activity because fatty acids are bound in thioester linkage to the sulfhydryl of the prosthetic group.</text>
</comment>